<evidence type="ECO:0000313" key="12">
    <source>
        <dbReference type="Proteomes" id="UP000034736"/>
    </source>
</evidence>
<keyword evidence="7 8" id="KW-0132">Cell division</keyword>
<dbReference type="GO" id="GO:0008764">
    <property type="term" value="F:UDP-N-acetylmuramoylalanine-D-glutamate ligase activity"/>
    <property type="evidence" value="ECO:0007669"/>
    <property type="project" value="UniProtKB-UniRule"/>
</dbReference>
<evidence type="ECO:0000256" key="1">
    <source>
        <dbReference type="ARBA" id="ARBA00004496"/>
    </source>
</evidence>
<feature type="domain" description="Mur ligase central" evidence="10">
    <location>
        <begin position="95"/>
        <end position="199"/>
    </location>
</feature>
<evidence type="ECO:0000259" key="9">
    <source>
        <dbReference type="Pfam" id="PF02875"/>
    </source>
</evidence>
<protein>
    <recommendedName>
        <fullName evidence="7 8">UDP-N-acetylmuramoylalanine--D-glutamate ligase</fullName>
        <ecNumber evidence="7 8">6.3.2.9</ecNumber>
    </recommendedName>
    <alternativeName>
        <fullName evidence="7">D-glutamic acid-adding enzyme</fullName>
    </alternativeName>
    <alternativeName>
        <fullName evidence="7">UDP-N-acetylmuramoyl-L-alanyl-D-glutamate synthetase</fullName>
    </alternativeName>
</protein>
<dbReference type="InterPro" id="IPR004101">
    <property type="entry name" value="Mur_ligase_C"/>
</dbReference>
<evidence type="ECO:0000259" key="10">
    <source>
        <dbReference type="Pfam" id="PF08245"/>
    </source>
</evidence>
<dbReference type="NCBIfam" id="TIGR01087">
    <property type="entry name" value="murD"/>
    <property type="match status" value="1"/>
</dbReference>
<dbReference type="Pfam" id="PF02875">
    <property type="entry name" value="Mur_ligase_C"/>
    <property type="match status" value="1"/>
</dbReference>
<comment type="catalytic activity">
    <reaction evidence="7 8">
        <text>UDP-N-acetyl-alpha-D-muramoyl-L-alanine + D-glutamate + ATP = UDP-N-acetyl-alpha-D-muramoyl-L-alanyl-D-glutamate + ADP + phosphate + H(+)</text>
        <dbReference type="Rhea" id="RHEA:16429"/>
        <dbReference type="ChEBI" id="CHEBI:15378"/>
        <dbReference type="ChEBI" id="CHEBI:29986"/>
        <dbReference type="ChEBI" id="CHEBI:30616"/>
        <dbReference type="ChEBI" id="CHEBI:43474"/>
        <dbReference type="ChEBI" id="CHEBI:83898"/>
        <dbReference type="ChEBI" id="CHEBI:83900"/>
        <dbReference type="ChEBI" id="CHEBI:456216"/>
        <dbReference type="EC" id="6.3.2.9"/>
    </reaction>
</comment>
<evidence type="ECO:0000256" key="7">
    <source>
        <dbReference type="HAMAP-Rule" id="MF_00639"/>
    </source>
</evidence>
<dbReference type="AlphaFoldDB" id="A0A0G1K1E5"/>
<comment type="caution">
    <text evidence="11">The sequence shown here is derived from an EMBL/GenBank/DDBJ whole genome shotgun (WGS) entry which is preliminary data.</text>
</comment>
<evidence type="ECO:0000256" key="3">
    <source>
        <dbReference type="ARBA" id="ARBA00022490"/>
    </source>
</evidence>
<dbReference type="GO" id="GO:0071555">
    <property type="term" value="P:cell wall organization"/>
    <property type="evidence" value="ECO:0007669"/>
    <property type="project" value="UniProtKB-KW"/>
</dbReference>
<accession>A0A0G1K1E5</accession>
<dbReference type="Gene3D" id="3.40.50.720">
    <property type="entry name" value="NAD(P)-binding Rossmann-like Domain"/>
    <property type="match status" value="1"/>
</dbReference>
<comment type="pathway">
    <text evidence="2 7 8">Cell wall biogenesis; peptidoglycan biosynthesis.</text>
</comment>
<proteinExistence type="inferred from homology"/>
<keyword evidence="7 8" id="KW-0573">Peptidoglycan synthesis</keyword>
<dbReference type="SUPFAM" id="SSF51984">
    <property type="entry name" value="MurCD N-terminal domain"/>
    <property type="match status" value="1"/>
</dbReference>
<keyword evidence="7 8" id="KW-0961">Cell wall biogenesis/degradation</keyword>
<dbReference type="STRING" id="1618647.UW30_C0006G0016"/>
<dbReference type="Pfam" id="PF08245">
    <property type="entry name" value="Mur_ligase_M"/>
    <property type="match status" value="1"/>
</dbReference>
<sequence>MKIAILGYGVEGKSAEKFLNSSLGCRTTKCRIEIRDVKKQGKDYLKNLEKFDMVVRSPGIPYLLPEIQRAKKKGVKITSTTKLFFENAKGILVGITGTKGKGTTATLLYKILKASHLGAGHPSGSIHLVGNMGIPMLDELPKLKENSISILELSSFQLQDMDVSPHIAVVLDVSPDHLNYHKSFKEYLEAKAQLVKNQLSSPQVLASHGYFSAEKFLVLAPSRSQGLAKPASSLTLPRSFFPLVFFFPDNKFSKQIAQKGKGKKIAVLADKNLKLKIPGTHNLKNASMAAAIGHTLGIKEAVIKKTIQNFNGLPHRLEFVREVRGVKFYNDSASTNPGATIAALKSFDEPKILIAGGASKGAGFGVLKPVIKNSNVKLIILFGRNQKEIGNALRLGSGQAVGKIIYTDNLRIAVMLACENTKKGDVILFSPASASFDQFSGYDERGELFKKYVRSLAG</sequence>
<dbReference type="InterPro" id="IPR005762">
    <property type="entry name" value="MurD"/>
</dbReference>
<dbReference type="GO" id="GO:0005524">
    <property type="term" value="F:ATP binding"/>
    <property type="evidence" value="ECO:0007669"/>
    <property type="project" value="UniProtKB-UniRule"/>
</dbReference>
<keyword evidence="7 8" id="KW-0131">Cell cycle</keyword>
<feature type="domain" description="Mur ligase C-terminal" evidence="9">
    <location>
        <begin position="315"/>
        <end position="432"/>
    </location>
</feature>
<dbReference type="InterPro" id="IPR013221">
    <property type="entry name" value="Mur_ligase_cen"/>
</dbReference>
<keyword evidence="7 8" id="KW-0133">Cell shape</keyword>
<dbReference type="InterPro" id="IPR036565">
    <property type="entry name" value="Mur-like_cat_sf"/>
</dbReference>
<dbReference type="InterPro" id="IPR036615">
    <property type="entry name" value="Mur_ligase_C_dom_sf"/>
</dbReference>
<dbReference type="PANTHER" id="PTHR43692:SF1">
    <property type="entry name" value="UDP-N-ACETYLMURAMOYLALANINE--D-GLUTAMATE LIGASE"/>
    <property type="match status" value="1"/>
</dbReference>
<keyword evidence="4 7" id="KW-0436">Ligase</keyword>
<keyword evidence="5 7" id="KW-0547">Nucleotide-binding</keyword>
<dbReference type="UniPathway" id="UPA00219"/>
<dbReference type="SUPFAM" id="SSF53244">
    <property type="entry name" value="MurD-like peptide ligases, peptide-binding domain"/>
    <property type="match status" value="1"/>
</dbReference>
<dbReference type="EMBL" id="LCHU01000006">
    <property type="protein sequence ID" value="KKT41589.1"/>
    <property type="molecule type" value="Genomic_DNA"/>
</dbReference>
<gene>
    <name evidence="7" type="primary">murD</name>
    <name evidence="11" type="ORF">UW30_C0006G0016</name>
</gene>
<dbReference type="Gene3D" id="3.90.190.20">
    <property type="entry name" value="Mur ligase, C-terminal domain"/>
    <property type="match status" value="1"/>
</dbReference>
<dbReference type="GO" id="GO:0005737">
    <property type="term" value="C:cytoplasm"/>
    <property type="evidence" value="ECO:0007669"/>
    <property type="project" value="UniProtKB-SubCell"/>
</dbReference>
<keyword evidence="3 7" id="KW-0963">Cytoplasm</keyword>
<keyword evidence="6 7" id="KW-0067">ATP-binding</keyword>
<dbReference type="GO" id="GO:0008360">
    <property type="term" value="P:regulation of cell shape"/>
    <property type="evidence" value="ECO:0007669"/>
    <property type="project" value="UniProtKB-KW"/>
</dbReference>
<evidence type="ECO:0000256" key="2">
    <source>
        <dbReference type="ARBA" id="ARBA00004752"/>
    </source>
</evidence>
<comment type="function">
    <text evidence="7 8">Cell wall formation. Catalyzes the addition of glutamate to the nucleotide precursor UDP-N-acetylmuramoyl-L-alanine (UMA).</text>
</comment>
<evidence type="ECO:0000256" key="6">
    <source>
        <dbReference type="ARBA" id="ARBA00022840"/>
    </source>
</evidence>
<dbReference type="SUPFAM" id="SSF53623">
    <property type="entry name" value="MurD-like peptide ligases, catalytic domain"/>
    <property type="match status" value="1"/>
</dbReference>
<evidence type="ECO:0000313" key="11">
    <source>
        <dbReference type="EMBL" id="KKT41589.1"/>
    </source>
</evidence>
<evidence type="ECO:0000256" key="8">
    <source>
        <dbReference type="RuleBase" id="RU003664"/>
    </source>
</evidence>
<dbReference type="Gene3D" id="3.40.1190.10">
    <property type="entry name" value="Mur-like, catalytic domain"/>
    <property type="match status" value="1"/>
</dbReference>
<dbReference type="HAMAP" id="MF_00639">
    <property type="entry name" value="MurD"/>
    <property type="match status" value="1"/>
</dbReference>
<dbReference type="GO" id="GO:0009252">
    <property type="term" value="P:peptidoglycan biosynthetic process"/>
    <property type="evidence" value="ECO:0007669"/>
    <property type="project" value="UniProtKB-UniRule"/>
</dbReference>
<dbReference type="Proteomes" id="UP000034736">
    <property type="component" value="Unassembled WGS sequence"/>
</dbReference>
<feature type="binding site" evidence="7">
    <location>
        <begin position="97"/>
        <end position="103"/>
    </location>
    <ligand>
        <name>ATP</name>
        <dbReference type="ChEBI" id="CHEBI:30616"/>
    </ligand>
</feature>
<comment type="subcellular location">
    <subcellularLocation>
        <location evidence="1 7 8">Cytoplasm</location>
    </subcellularLocation>
</comment>
<dbReference type="PANTHER" id="PTHR43692">
    <property type="entry name" value="UDP-N-ACETYLMURAMOYLALANINE--D-GLUTAMATE LIGASE"/>
    <property type="match status" value="1"/>
</dbReference>
<organism evidence="11 12">
    <name type="scientific">Candidatus Giovannonibacteria bacterium GW2011_GWA2_44_13b</name>
    <dbReference type="NCBI Taxonomy" id="1618647"/>
    <lineage>
        <taxon>Bacteria</taxon>
        <taxon>Candidatus Giovannoniibacteriota</taxon>
    </lineage>
</organism>
<reference evidence="11 12" key="1">
    <citation type="journal article" date="2015" name="Nature">
        <title>rRNA introns, odd ribosomes, and small enigmatic genomes across a large radiation of phyla.</title>
        <authorList>
            <person name="Brown C.T."/>
            <person name="Hug L.A."/>
            <person name="Thomas B.C."/>
            <person name="Sharon I."/>
            <person name="Castelle C.J."/>
            <person name="Singh A."/>
            <person name="Wilkins M.J."/>
            <person name="Williams K.H."/>
            <person name="Banfield J.F."/>
        </authorList>
    </citation>
    <scope>NUCLEOTIDE SEQUENCE [LARGE SCALE GENOMIC DNA]</scope>
</reference>
<evidence type="ECO:0000256" key="5">
    <source>
        <dbReference type="ARBA" id="ARBA00022741"/>
    </source>
</evidence>
<dbReference type="PATRIC" id="fig|1618647.3.peg.329"/>
<name>A0A0G1K1E5_9BACT</name>
<dbReference type="GO" id="GO:0051301">
    <property type="term" value="P:cell division"/>
    <property type="evidence" value="ECO:0007669"/>
    <property type="project" value="UniProtKB-KW"/>
</dbReference>
<evidence type="ECO:0000256" key="4">
    <source>
        <dbReference type="ARBA" id="ARBA00022598"/>
    </source>
</evidence>
<dbReference type="EC" id="6.3.2.9" evidence="7 8"/>
<comment type="similarity">
    <text evidence="7">Belongs to the MurCDEF family.</text>
</comment>